<evidence type="ECO:0000256" key="3">
    <source>
        <dbReference type="ARBA" id="ARBA00023136"/>
    </source>
</evidence>
<feature type="transmembrane region" description="Helical" evidence="4">
    <location>
        <begin position="6"/>
        <end position="25"/>
    </location>
</feature>
<dbReference type="AlphaFoldDB" id="A0A0A0LM51"/>
<proteinExistence type="predicted"/>
<reference evidence="5 6" key="1">
    <citation type="journal article" date="2009" name="Nat. Genet.">
        <title>The genome of the cucumber, Cucumis sativus L.</title>
        <authorList>
            <person name="Huang S."/>
            <person name="Li R."/>
            <person name="Zhang Z."/>
            <person name="Li L."/>
            <person name="Gu X."/>
            <person name="Fan W."/>
            <person name="Lucas W.J."/>
            <person name="Wang X."/>
            <person name="Xie B."/>
            <person name="Ni P."/>
            <person name="Ren Y."/>
            <person name="Zhu H."/>
            <person name="Li J."/>
            <person name="Lin K."/>
            <person name="Jin W."/>
            <person name="Fei Z."/>
            <person name="Li G."/>
            <person name="Staub J."/>
            <person name="Kilian A."/>
            <person name="van der Vossen E.A."/>
            <person name="Wu Y."/>
            <person name="Guo J."/>
            <person name="He J."/>
            <person name="Jia Z."/>
            <person name="Ren Y."/>
            <person name="Tian G."/>
            <person name="Lu Y."/>
            <person name="Ruan J."/>
            <person name="Qian W."/>
            <person name="Wang M."/>
            <person name="Huang Q."/>
            <person name="Li B."/>
            <person name="Xuan Z."/>
            <person name="Cao J."/>
            <person name="Asan"/>
            <person name="Wu Z."/>
            <person name="Zhang J."/>
            <person name="Cai Q."/>
            <person name="Bai Y."/>
            <person name="Zhao B."/>
            <person name="Han Y."/>
            <person name="Li Y."/>
            <person name="Li X."/>
            <person name="Wang S."/>
            <person name="Shi Q."/>
            <person name="Liu S."/>
            <person name="Cho W.K."/>
            <person name="Kim J.Y."/>
            <person name="Xu Y."/>
            <person name="Heller-Uszynska K."/>
            <person name="Miao H."/>
            <person name="Cheng Z."/>
            <person name="Zhang S."/>
            <person name="Wu J."/>
            <person name="Yang Y."/>
            <person name="Kang H."/>
            <person name="Li M."/>
            <person name="Liang H."/>
            <person name="Ren X."/>
            <person name="Shi Z."/>
            <person name="Wen M."/>
            <person name="Jian M."/>
            <person name="Yang H."/>
            <person name="Zhang G."/>
            <person name="Yang Z."/>
            <person name="Chen R."/>
            <person name="Liu S."/>
            <person name="Li J."/>
            <person name="Ma L."/>
            <person name="Liu H."/>
            <person name="Zhou Y."/>
            <person name="Zhao J."/>
            <person name="Fang X."/>
            <person name="Li G."/>
            <person name="Fang L."/>
            <person name="Li Y."/>
            <person name="Liu D."/>
            <person name="Zheng H."/>
            <person name="Zhang Y."/>
            <person name="Qin N."/>
            <person name="Li Z."/>
            <person name="Yang G."/>
            <person name="Yang S."/>
            <person name="Bolund L."/>
            <person name="Kristiansen K."/>
            <person name="Zheng H."/>
            <person name="Li S."/>
            <person name="Zhang X."/>
            <person name="Yang H."/>
            <person name="Wang J."/>
            <person name="Sun R."/>
            <person name="Zhang B."/>
            <person name="Jiang S."/>
            <person name="Wang J."/>
            <person name="Du Y."/>
            <person name="Li S."/>
        </authorList>
    </citation>
    <scope>NUCLEOTIDE SEQUENCE [LARGE SCALE GENOMIC DNA]</scope>
    <source>
        <strain evidence="6">cv. 9930</strain>
    </source>
</reference>
<reference evidence="5 6" key="4">
    <citation type="journal article" date="2011" name="BMC Genomics">
        <title>RNA-Seq improves annotation of protein-coding genes in the cucumber genome.</title>
        <authorList>
            <person name="Li Z."/>
            <person name="Zhang Z."/>
            <person name="Yan P."/>
            <person name="Huang S."/>
            <person name="Fei Z."/>
            <person name="Lin K."/>
        </authorList>
    </citation>
    <scope>NUCLEOTIDE SEQUENCE [LARGE SCALE GENOMIC DNA]</scope>
    <source>
        <strain evidence="6">cv. 9930</strain>
    </source>
</reference>
<reference evidence="5 6" key="3">
    <citation type="journal article" date="2010" name="BMC Genomics">
        <title>Transcriptome sequencing and comparative analysis of cucumber flowers with different sex types.</title>
        <authorList>
            <person name="Guo S."/>
            <person name="Zheng Y."/>
            <person name="Joung J.G."/>
            <person name="Liu S."/>
            <person name="Zhang Z."/>
            <person name="Crasta O.R."/>
            <person name="Sobral B.W."/>
            <person name="Xu Y."/>
            <person name="Huang S."/>
            <person name="Fei Z."/>
        </authorList>
    </citation>
    <scope>NUCLEOTIDE SEQUENCE [LARGE SCALE GENOMIC DNA]</scope>
    <source>
        <strain evidence="6">cv. 9930</strain>
    </source>
</reference>
<dbReference type="InterPro" id="IPR030184">
    <property type="entry name" value="WAT1-related"/>
</dbReference>
<evidence type="ECO:0000256" key="2">
    <source>
        <dbReference type="ARBA" id="ARBA00022989"/>
    </source>
</evidence>
<evidence type="ECO:0000256" key="4">
    <source>
        <dbReference type="SAM" id="Phobius"/>
    </source>
</evidence>
<name>A0A0A0LM51_CUCSA</name>
<dbReference type="Gramene" id="KGN61021">
    <property type="protein sequence ID" value="KGN61021"/>
    <property type="gene ID" value="Csa_2G034740"/>
</dbReference>
<dbReference type="eggNOG" id="ENOG502QW27">
    <property type="taxonomic scope" value="Eukaryota"/>
</dbReference>
<keyword evidence="3 4" id="KW-0472">Membrane</keyword>
<dbReference type="EMBL" id="CM002923">
    <property type="protein sequence ID" value="KGN61021.1"/>
    <property type="molecule type" value="Genomic_DNA"/>
</dbReference>
<dbReference type="Proteomes" id="UP000029981">
    <property type="component" value="Chromosome 2"/>
</dbReference>
<reference evidence="5 6" key="2">
    <citation type="journal article" date="2009" name="PLoS ONE">
        <title>An integrated genetic and cytogenetic map of the cucumber genome.</title>
        <authorList>
            <person name="Ren Y."/>
            <person name="Zhang Z."/>
            <person name="Liu J."/>
            <person name="Staub J.E."/>
            <person name="Han Y."/>
            <person name="Cheng Z."/>
            <person name="Li X."/>
            <person name="Lu J."/>
            <person name="Miao H."/>
            <person name="Kang H."/>
            <person name="Xie B."/>
            <person name="Gu X."/>
            <person name="Wang X."/>
            <person name="Du Y."/>
            <person name="Jin W."/>
            <person name="Huang S."/>
        </authorList>
    </citation>
    <scope>NUCLEOTIDE SEQUENCE [LARGE SCALE GENOMIC DNA]</scope>
    <source>
        <strain evidence="6">cv. 9930</strain>
    </source>
</reference>
<dbReference type="PANTHER" id="PTHR31218">
    <property type="entry name" value="WAT1-RELATED PROTEIN"/>
    <property type="match status" value="1"/>
</dbReference>
<keyword evidence="6" id="KW-1185">Reference proteome</keyword>
<sequence length="75" mass="8366">MEGDDITALIGMIILQICYAGINIISKLAMQSGMNPLVLLTYRQIFGTLAIAPFAFLTERYTPDSLISLLWCHFL</sequence>
<accession>A0A0A0LM51</accession>
<evidence type="ECO:0008006" key="7">
    <source>
        <dbReference type="Google" id="ProtNLM"/>
    </source>
</evidence>
<evidence type="ECO:0000256" key="1">
    <source>
        <dbReference type="ARBA" id="ARBA00022692"/>
    </source>
</evidence>
<keyword evidence="1 4" id="KW-0812">Transmembrane</keyword>
<evidence type="ECO:0000313" key="6">
    <source>
        <dbReference type="Proteomes" id="UP000029981"/>
    </source>
</evidence>
<dbReference type="OMA" id="MTYRHVV"/>
<dbReference type="STRING" id="3659.A0A0A0LM51"/>
<dbReference type="GO" id="GO:0022857">
    <property type="term" value="F:transmembrane transporter activity"/>
    <property type="evidence" value="ECO:0007669"/>
    <property type="project" value="InterPro"/>
</dbReference>
<feature type="transmembrane region" description="Helical" evidence="4">
    <location>
        <begin position="37"/>
        <end position="56"/>
    </location>
</feature>
<protein>
    <recommendedName>
        <fullName evidence="7">WAT1-related protein</fullName>
    </recommendedName>
</protein>
<keyword evidence="2 4" id="KW-1133">Transmembrane helix</keyword>
<dbReference type="GO" id="GO:0016020">
    <property type="term" value="C:membrane"/>
    <property type="evidence" value="ECO:0007669"/>
    <property type="project" value="InterPro"/>
</dbReference>
<gene>
    <name evidence="5" type="ORF">Csa_2G034740</name>
</gene>
<evidence type="ECO:0000313" key="5">
    <source>
        <dbReference type="EMBL" id="KGN61021.1"/>
    </source>
</evidence>
<organism evidence="5 6">
    <name type="scientific">Cucumis sativus</name>
    <name type="common">Cucumber</name>
    <dbReference type="NCBI Taxonomy" id="3659"/>
    <lineage>
        <taxon>Eukaryota</taxon>
        <taxon>Viridiplantae</taxon>
        <taxon>Streptophyta</taxon>
        <taxon>Embryophyta</taxon>
        <taxon>Tracheophyta</taxon>
        <taxon>Spermatophyta</taxon>
        <taxon>Magnoliopsida</taxon>
        <taxon>eudicotyledons</taxon>
        <taxon>Gunneridae</taxon>
        <taxon>Pentapetalae</taxon>
        <taxon>rosids</taxon>
        <taxon>fabids</taxon>
        <taxon>Cucurbitales</taxon>
        <taxon>Cucurbitaceae</taxon>
        <taxon>Benincaseae</taxon>
        <taxon>Cucumis</taxon>
    </lineage>
</organism>